<organism evidence="8 9">
    <name type="scientific">Venustampulla echinocandica</name>
    <dbReference type="NCBI Taxonomy" id="2656787"/>
    <lineage>
        <taxon>Eukaryota</taxon>
        <taxon>Fungi</taxon>
        <taxon>Dikarya</taxon>
        <taxon>Ascomycota</taxon>
        <taxon>Pezizomycotina</taxon>
        <taxon>Leotiomycetes</taxon>
        <taxon>Helotiales</taxon>
        <taxon>Pleuroascaceae</taxon>
        <taxon>Venustampulla</taxon>
    </lineage>
</organism>
<comment type="caution">
    <text evidence="8">The sequence shown here is derived from an EMBL/GenBank/DDBJ whole genome shotgun (WGS) entry which is preliminary data.</text>
</comment>
<dbReference type="GO" id="GO:0008270">
    <property type="term" value="F:zinc ion binding"/>
    <property type="evidence" value="ECO:0007669"/>
    <property type="project" value="InterPro"/>
</dbReference>
<keyword evidence="3" id="KW-0238">DNA-binding</keyword>
<feature type="region of interest" description="Disordered" evidence="6">
    <location>
        <begin position="244"/>
        <end position="269"/>
    </location>
</feature>
<dbReference type="OrthoDB" id="5226580at2759"/>
<dbReference type="GO" id="GO:0000976">
    <property type="term" value="F:transcription cis-regulatory region binding"/>
    <property type="evidence" value="ECO:0007669"/>
    <property type="project" value="TreeGrafter"/>
</dbReference>
<evidence type="ECO:0000256" key="5">
    <source>
        <dbReference type="ARBA" id="ARBA00023242"/>
    </source>
</evidence>
<keyword evidence="4" id="KW-0804">Transcription</keyword>
<dbReference type="InterPro" id="IPR051089">
    <property type="entry name" value="prtT"/>
</dbReference>
<dbReference type="STRING" id="2656787.A0A370TCV6"/>
<keyword evidence="2" id="KW-0805">Transcription regulation</keyword>
<keyword evidence="5" id="KW-0539">Nucleus</keyword>
<dbReference type="GO" id="GO:0005634">
    <property type="term" value="C:nucleus"/>
    <property type="evidence" value="ECO:0007669"/>
    <property type="project" value="UniProtKB-SubCell"/>
</dbReference>
<accession>A0A370TCV6</accession>
<evidence type="ECO:0000256" key="4">
    <source>
        <dbReference type="ARBA" id="ARBA00023163"/>
    </source>
</evidence>
<protein>
    <recommendedName>
        <fullName evidence="7">Xylanolytic transcriptional activator regulatory domain-containing protein</fullName>
    </recommendedName>
</protein>
<dbReference type="InterPro" id="IPR007219">
    <property type="entry name" value="XnlR_reg_dom"/>
</dbReference>
<evidence type="ECO:0000313" key="9">
    <source>
        <dbReference type="Proteomes" id="UP000254866"/>
    </source>
</evidence>
<evidence type="ECO:0000256" key="2">
    <source>
        <dbReference type="ARBA" id="ARBA00023015"/>
    </source>
</evidence>
<evidence type="ECO:0000256" key="1">
    <source>
        <dbReference type="ARBA" id="ARBA00004123"/>
    </source>
</evidence>
<sequence>MPEMPEDGPPRKRTDTRVAELEREVQAMRALFDRKSPLLPEKTGPVDVNELSSLGVSISMNRGSPSSATTVGSLKVPGLTCSARLLPVVTSEINDSPDQNVPSPSVFSPDADVIDKGIVSMKVADKLFRTYTDDLFQNYPAVAFPPGTLAENMRRTKPTLFLAVIAAAAAKTDPHLYRILHSEVLAAYAYRTVINSEKSLELVQALIVTAVWYYPPGRLSQLKFYEYIHMAVTMAIDIGLGTNPKASRRRQADSDKSSPEVAQNMTKDEGEIERRRTFLACYLISAGVAMNMRRPNFLRYSSWMNDCIAYLSLHGSSATLDNTLVAWAILLQITEEIGSSFSFDDASNIANLAEPQVKLMLNGFEQKLQAWRERFDSNGINGTRPHPLAHCMLTIKVALLLAYHHTQIYLHEVAIHDDHPIEDLTPPYKLDRVLSIEPNIHASSSYIKPVSIIISSVHCLLDMMLNMDVETMRAIPIFNYVRMTYAILVLTKLYISSKTLESQIGSVLEPGILKLGPCLESLIEKLSLAVGPMECRAPFTFLGILLRLRTWYTSQEKEENFKPPVGLQGDLDHCWLPSPPDISKKQAPVEATVLVASPPLAQLQGITPNQAENLRSMGLMELATMQPLPSFDLDWGNPDINQFSDFGGIDAHPEYNDWMPDVELHKPLDDPADPVTLGWEISNTNNSFL</sequence>
<keyword evidence="9" id="KW-1185">Reference proteome</keyword>
<dbReference type="GO" id="GO:0006351">
    <property type="term" value="P:DNA-templated transcription"/>
    <property type="evidence" value="ECO:0007669"/>
    <property type="project" value="InterPro"/>
</dbReference>
<dbReference type="PANTHER" id="PTHR31845:SF39">
    <property type="entry name" value="TRANSCRIPTION FACTOR PBCR-RELATED"/>
    <property type="match status" value="1"/>
</dbReference>
<dbReference type="GO" id="GO:0000981">
    <property type="term" value="F:DNA-binding transcription factor activity, RNA polymerase II-specific"/>
    <property type="evidence" value="ECO:0007669"/>
    <property type="project" value="TreeGrafter"/>
</dbReference>
<evidence type="ECO:0000259" key="7">
    <source>
        <dbReference type="Pfam" id="PF04082"/>
    </source>
</evidence>
<comment type="subcellular location">
    <subcellularLocation>
        <location evidence="1">Nucleus</location>
    </subcellularLocation>
</comment>
<dbReference type="CDD" id="cd12148">
    <property type="entry name" value="fungal_TF_MHR"/>
    <property type="match status" value="1"/>
</dbReference>
<reference evidence="8 9" key="1">
    <citation type="journal article" date="2018" name="IMA Fungus">
        <title>IMA Genome-F 9: Draft genome sequence of Annulohypoxylon stygium, Aspergillus mulundensis, Berkeleyomyces basicola (syn. Thielaviopsis basicola), Ceratocystis smalleyi, two Cercospora beticola strains, Coleophoma cylindrospora, Fusarium fracticaudum, Phialophora cf. hyalina, and Morchella septimelata.</title>
        <authorList>
            <person name="Wingfield B.D."/>
            <person name="Bills G.F."/>
            <person name="Dong Y."/>
            <person name="Huang W."/>
            <person name="Nel W.J."/>
            <person name="Swalarsk-Parry B.S."/>
            <person name="Vaghefi N."/>
            <person name="Wilken P.M."/>
            <person name="An Z."/>
            <person name="de Beer Z.W."/>
            <person name="De Vos L."/>
            <person name="Chen L."/>
            <person name="Duong T.A."/>
            <person name="Gao Y."/>
            <person name="Hammerbacher A."/>
            <person name="Kikkert J.R."/>
            <person name="Li Y."/>
            <person name="Li H."/>
            <person name="Li K."/>
            <person name="Li Q."/>
            <person name="Liu X."/>
            <person name="Ma X."/>
            <person name="Naidoo K."/>
            <person name="Pethybridge S.J."/>
            <person name="Sun J."/>
            <person name="Steenkamp E.T."/>
            <person name="van der Nest M.A."/>
            <person name="van Wyk S."/>
            <person name="Wingfield M.J."/>
            <person name="Xiong C."/>
            <person name="Yue Q."/>
            <person name="Zhang X."/>
        </authorList>
    </citation>
    <scope>NUCLEOTIDE SEQUENCE [LARGE SCALE GENOMIC DNA]</scope>
    <source>
        <strain evidence="8 9">BP 5553</strain>
    </source>
</reference>
<evidence type="ECO:0000256" key="6">
    <source>
        <dbReference type="SAM" id="MobiDB-lite"/>
    </source>
</evidence>
<feature type="domain" description="Xylanolytic transcriptional activator regulatory" evidence="7">
    <location>
        <begin position="151"/>
        <end position="300"/>
    </location>
</feature>
<dbReference type="PANTHER" id="PTHR31845">
    <property type="entry name" value="FINGER DOMAIN PROTEIN, PUTATIVE-RELATED"/>
    <property type="match status" value="1"/>
</dbReference>
<dbReference type="RefSeq" id="XP_031866020.1">
    <property type="nucleotide sequence ID" value="XM_032018113.1"/>
</dbReference>
<gene>
    <name evidence="8" type="ORF">BP5553_09490</name>
</gene>
<dbReference type="AlphaFoldDB" id="A0A370TCV6"/>
<evidence type="ECO:0000313" key="8">
    <source>
        <dbReference type="EMBL" id="RDL32088.1"/>
    </source>
</evidence>
<proteinExistence type="predicted"/>
<dbReference type="Proteomes" id="UP000254866">
    <property type="component" value="Unassembled WGS sequence"/>
</dbReference>
<dbReference type="GeneID" id="43602339"/>
<name>A0A370TCV6_9HELO</name>
<dbReference type="Pfam" id="PF04082">
    <property type="entry name" value="Fungal_trans"/>
    <property type="match status" value="1"/>
</dbReference>
<dbReference type="EMBL" id="NPIC01000011">
    <property type="protein sequence ID" value="RDL32088.1"/>
    <property type="molecule type" value="Genomic_DNA"/>
</dbReference>
<evidence type="ECO:0000256" key="3">
    <source>
        <dbReference type="ARBA" id="ARBA00023125"/>
    </source>
</evidence>